<dbReference type="OrthoDB" id="5832223at2759"/>
<gene>
    <name evidence="2" type="ORF">SVUK_LOCUS12722</name>
</gene>
<evidence type="ECO:0000313" key="3">
    <source>
        <dbReference type="Proteomes" id="UP000270094"/>
    </source>
</evidence>
<keyword evidence="3" id="KW-1185">Reference proteome</keyword>
<name>A0A3P7JHI2_STRVU</name>
<evidence type="ECO:0000256" key="1">
    <source>
        <dbReference type="SAM" id="MobiDB-lite"/>
    </source>
</evidence>
<accession>A0A3P7JHI2</accession>
<feature type="region of interest" description="Disordered" evidence="1">
    <location>
        <begin position="80"/>
        <end position="103"/>
    </location>
</feature>
<sequence length="144" mass="16751">MKNLERRIWSSRRTLPLPKPTSNSGANIHLDALKNYMKIVNYDPFQCCPLMAINSGGNTEYSKCLRAPREILDPKILDQMHLPSGRNGTTMQGTRRSDPQKEFSSQWMLISKEESRMKHLQDCEDMVWELAKQNYDYKEKSKAL</sequence>
<proteinExistence type="predicted"/>
<dbReference type="AlphaFoldDB" id="A0A3P7JHI2"/>
<dbReference type="EMBL" id="UYYB01099954">
    <property type="protein sequence ID" value="VDM77724.1"/>
    <property type="molecule type" value="Genomic_DNA"/>
</dbReference>
<organism evidence="2 3">
    <name type="scientific">Strongylus vulgaris</name>
    <name type="common">Blood worm</name>
    <dbReference type="NCBI Taxonomy" id="40348"/>
    <lineage>
        <taxon>Eukaryota</taxon>
        <taxon>Metazoa</taxon>
        <taxon>Ecdysozoa</taxon>
        <taxon>Nematoda</taxon>
        <taxon>Chromadorea</taxon>
        <taxon>Rhabditida</taxon>
        <taxon>Rhabditina</taxon>
        <taxon>Rhabditomorpha</taxon>
        <taxon>Strongyloidea</taxon>
        <taxon>Strongylidae</taxon>
        <taxon>Strongylus</taxon>
    </lineage>
</organism>
<reference evidence="2 3" key="1">
    <citation type="submission" date="2018-11" db="EMBL/GenBank/DDBJ databases">
        <authorList>
            <consortium name="Pathogen Informatics"/>
        </authorList>
    </citation>
    <scope>NUCLEOTIDE SEQUENCE [LARGE SCALE GENOMIC DNA]</scope>
</reference>
<evidence type="ECO:0000313" key="2">
    <source>
        <dbReference type="EMBL" id="VDM77724.1"/>
    </source>
</evidence>
<dbReference type="Proteomes" id="UP000270094">
    <property type="component" value="Unassembled WGS sequence"/>
</dbReference>
<protein>
    <submittedName>
        <fullName evidence="2">Uncharacterized protein</fullName>
    </submittedName>
</protein>